<dbReference type="InterPro" id="IPR036271">
    <property type="entry name" value="Tet_transcr_reg_TetR-rel_C_sf"/>
</dbReference>
<evidence type="ECO:0000259" key="3">
    <source>
        <dbReference type="PROSITE" id="PS50977"/>
    </source>
</evidence>
<feature type="DNA-binding region" description="H-T-H motif" evidence="2">
    <location>
        <begin position="29"/>
        <end position="48"/>
    </location>
</feature>
<evidence type="ECO:0000256" key="2">
    <source>
        <dbReference type="PROSITE-ProRule" id="PRU00335"/>
    </source>
</evidence>
<evidence type="ECO:0000313" key="5">
    <source>
        <dbReference type="Proteomes" id="UP001529255"/>
    </source>
</evidence>
<proteinExistence type="predicted"/>
<dbReference type="SUPFAM" id="SSF46689">
    <property type="entry name" value="Homeodomain-like"/>
    <property type="match status" value="1"/>
</dbReference>
<name>A0ABT7LVM5_9STRE</name>
<keyword evidence="1 2" id="KW-0238">DNA-binding</keyword>
<dbReference type="Proteomes" id="UP001529255">
    <property type="component" value="Unassembled WGS sequence"/>
</dbReference>
<protein>
    <submittedName>
        <fullName evidence="4">TetR/AcrR family transcriptional regulator</fullName>
    </submittedName>
</protein>
<organism evidence="4 5">
    <name type="scientific">Streptococcus raffinosi</name>
    <dbReference type="NCBI Taxonomy" id="3053355"/>
    <lineage>
        <taxon>Bacteria</taxon>
        <taxon>Bacillati</taxon>
        <taxon>Bacillota</taxon>
        <taxon>Bacilli</taxon>
        <taxon>Lactobacillales</taxon>
        <taxon>Streptococcaceae</taxon>
        <taxon>Streptococcus</taxon>
    </lineage>
</organism>
<feature type="domain" description="HTH tetR-type" evidence="3">
    <location>
        <begin position="6"/>
        <end position="66"/>
    </location>
</feature>
<dbReference type="InterPro" id="IPR009057">
    <property type="entry name" value="Homeodomain-like_sf"/>
</dbReference>
<dbReference type="SUPFAM" id="SSF48498">
    <property type="entry name" value="Tetracyclin repressor-like, C-terminal domain"/>
    <property type="match status" value="1"/>
</dbReference>
<evidence type="ECO:0000313" key="4">
    <source>
        <dbReference type="EMBL" id="MDL5044003.1"/>
    </source>
</evidence>
<gene>
    <name evidence="4" type="ORF">QRD39_07780</name>
</gene>
<dbReference type="PANTHER" id="PTHR43479:SF20">
    <property type="entry name" value="HTH TETR-TYPE DOMAIN-CONTAINING PROTEIN"/>
    <property type="match status" value="1"/>
</dbReference>
<keyword evidence="5" id="KW-1185">Reference proteome</keyword>
<dbReference type="Gene3D" id="1.10.357.10">
    <property type="entry name" value="Tetracycline Repressor, domain 2"/>
    <property type="match status" value="1"/>
</dbReference>
<dbReference type="Pfam" id="PF00440">
    <property type="entry name" value="TetR_N"/>
    <property type="match status" value="1"/>
</dbReference>
<reference evidence="4 5" key="1">
    <citation type="submission" date="2023-06" db="EMBL/GenBank/DDBJ databases">
        <title>A potential novel species of Streptococcus isolated from human milk sample.</title>
        <authorList>
            <person name="Nguyen H.V."/>
            <person name="Trinh A.T.V."/>
            <person name="Hoang A.T.L."/>
            <person name="Bui L.N.H."/>
            <person name="Tran Q.T.L."/>
            <person name="Trinh T."/>
        </authorList>
    </citation>
    <scope>NUCLEOTIDE SEQUENCE [LARGE SCALE GENOMIC DNA]</scope>
    <source>
        <strain evidence="4 5">VTCC 12812</strain>
    </source>
</reference>
<dbReference type="EMBL" id="JASUZV010000010">
    <property type="protein sequence ID" value="MDL5044003.1"/>
    <property type="molecule type" value="Genomic_DNA"/>
</dbReference>
<accession>A0ABT7LVM5</accession>
<dbReference type="RefSeq" id="WP_285956145.1">
    <property type="nucleotide sequence ID" value="NZ_JASUZV010000010.1"/>
</dbReference>
<dbReference type="InterPro" id="IPR001647">
    <property type="entry name" value="HTH_TetR"/>
</dbReference>
<dbReference type="PANTHER" id="PTHR43479">
    <property type="entry name" value="ACREF/ENVCD OPERON REPRESSOR-RELATED"/>
    <property type="match status" value="1"/>
</dbReference>
<comment type="caution">
    <text evidence="4">The sequence shown here is derived from an EMBL/GenBank/DDBJ whole genome shotgun (WGS) entry which is preliminary data.</text>
</comment>
<dbReference type="InterPro" id="IPR050624">
    <property type="entry name" value="HTH-type_Tx_Regulator"/>
</dbReference>
<evidence type="ECO:0000256" key="1">
    <source>
        <dbReference type="ARBA" id="ARBA00023125"/>
    </source>
</evidence>
<dbReference type="PROSITE" id="PS50977">
    <property type="entry name" value="HTH_TETR_2"/>
    <property type="match status" value="1"/>
</dbReference>
<sequence>MKRNTAELKEKLIKTGIEEIRIKGIDQLSMRTIAQKCGVTHGAPYKHFDNKDTYMKVVLEHLSEIFLKNMTQGIASSLNARNRLVLMGCNFVRFAQQETNIFEALFIKFPFNYMEFSPTSISVNSHLPGFEYFKKIALELKSEEKLSGSDAEVLMHFWSFITGLAMLARSPIADNFTETTVQETVRTMLDIYIKGAK</sequence>